<dbReference type="PANTHER" id="PTHR10903:SF182">
    <property type="entry name" value="GTPASE IMAP FAMILY MEMBER 4"/>
    <property type="match status" value="1"/>
</dbReference>
<keyword evidence="2" id="KW-0547">Nucleotide-binding</keyword>
<dbReference type="Gene3D" id="3.40.50.300">
    <property type="entry name" value="P-loop containing nucleotide triphosphate hydrolases"/>
    <property type="match status" value="1"/>
</dbReference>
<evidence type="ECO:0000256" key="3">
    <source>
        <dbReference type="ARBA" id="ARBA00023134"/>
    </source>
</evidence>
<dbReference type="CDD" id="cd01852">
    <property type="entry name" value="AIG1"/>
    <property type="match status" value="1"/>
</dbReference>
<reference evidence="7 8" key="1">
    <citation type="submission" date="2019-04" db="EMBL/GenBank/DDBJ databases">
        <authorList>
            <consortium name="Wellcome Sanger Institute Data Sharing"/>
        </authorList>
    </citation>
    <scope>NUCLEOTIDE SEQUENCE [LARGE SCALE GENOMIC DNA]</scope>
</reference>
<dbReference type="GO" id="GO:0005525">
    <property type="term" value="F:GTP binding"/>
    <property type="evidence" value="ECO:0007669"/>
    <property type="project" value="UniProtKB-KW"/>
</dbReference>
<evidence type="ECO:0000256" key="4">
    <source>
        <dbReference type="SAM" id="Coils"/>
    </source>
</evidence>
<evidence type="ECO:0000259" key="6">
    <source>
        <dbReference type="PROSITE" id="PS51720"/>
    </source>
</evidence>
<feature type="coiled-coil region" evidence="4">
    <location>
        <begin position="265"/>
        <end position="331"/>
    </location>
</feature>
<gene>
    <name evidence="7" type="primary">LOC108926076</name>
</gene>
<dbReference type="KEGG" id="sfm:108926076"/>
<feature type="transmembrane region" description="Helical" evidence="5">
    <location>
        <begin position="354"/>
        <end position="376"/>
    </location>
</feature>
<dbReference type="Proteomes" id="UP000694397">
    <property type="component" value="Chromosome 3"/>
</dbReference>
<keyword evidence="5" id="KW-1133">Transmembrane helix</keyword>
<protein>
    <submittedName>
        <fullName evidence="7">GTPase IMAP family member 7-like</fullName>
    </submittedName>
</protein>
<evidence type="ECO:0000256" key="1">
    <source>
        <dbReference type="ARBA" id="ARBA00008535"/>
    </source>
</evidence>
<dbReference type="GeneTree" id="ENSGT01140000282522"/>
<name>A0A8C9WPJ0_SCLFO</name>
<keyword evidence="4" id="KW-0175">Coiled coil</keyword>
<comment type="similarity">
    <text evidence="1">Belongs to the TRAFAC class TrmE-Era-EngA-EngB-Septin-like GTPase superfamily. AIG1/Toc34/Toc159-like paraseptin GTPase family. IAN subfamily.</text>
</comment>
<dbReference type="RefSeq" id="XP_018594058.1">
    <property type="nucleotide sequence ID" value="XM_018738542.1"/>
</dbReference>
<reference evidence="7" key="2">
    <citation type="submission" date="2025-08" db="UniProtKB">
        <authorList>
            <consortium name="Ensembl"/>
        </authorList>
    </citation>
    <scope>IDENTIFICATION</scope>
</reference>
<sequence>MAAGRPRTAVSGYRRVGNAEPEELRLVLVGKTGSGKSASGNTILGEDHFACELSMSSVTETCKKVRGTVLGHRVALVDTPGLFDTENSLENVEQEVQRCLVMLAPGPHAVLLVMQIGRYTEEENLCVERIQTIFSRNIVPYTILLLTHADKLKGQSIEDFIAKQNRKIQDLVKHFGRRFLAFNNEDRENRYQVAKLLEMINRMVNQNENSYFTNEVFKETNEVVEVFQREHLELNQEEIRRAKLESKMKWNENLQQFIRKMQVERWKALREKAEVEDRMKVLKNNIAELDLQLKEETKKLKQLEVEENNRKKEETQYRRKIEAQIRQEEEKIDRRYFDSSREEAEQSPELLKKVGLFVAGAALLAAGVGIGTGATVMMSSASAAPAAAASASFFQVAGPAAVAAAQQAATLVAAQCSIQ</sequence>
<dbReference type="AlphaFoldDB" id="A0A8C9WPJ0"/>
<evidence type="ECO:0000256" key="5">
    <source>
        <dbReference type="SAM" id="Phobius"/>
    </source>
</evidence>
<evidence type="ECO:0000313" key="7">
    <source>
        <dbReference type="Ensembl" id="ENSSFOP00015078115.1"/>
    </source>
</evidence>
<keyword evidence="5" id="KW-0472">Membrane</keyword>
<keyword evidence="3" id="KW-0342">GTP-binding</keyword>
<proteinExistence type="inferred from homology"/>
<dbReference type="InterPro" id="IPR006703">
    <property type="entry name" value="G_AIG1"/>
</dbReference>
<feature type="domain" description="AIG1-type G" evidence="6">
    <location>
        <begin position="21"/>
        <end position="221"/>
    </location>
</feature>
<dbReference type="GeneID" id="108926076"/>
<dbReference type="OrthoDB" id="8954335at2759"/>
<reference evidence="7" key="3">
    <citation type="submission" date="2025-09" db="UniProtKB">
        <authorList>
            <consortium name="Ensembl"/>
        </authorList>
    </citation>
    <scope>IDENTIFICATION</scope>
</reference>
<dbReference type="SUPFAM" id="SSF52540">
    <property type="entry name" value="P-loop containing nucleoside triphosphate hydrolases"/>
    <property type="match status" value="1"/>
</dbReference>
<keyword evidence="5" id="KW-0812">Transmembrane</keyword>
<dbReference type="InterPro" id="IPR027417">
    <property type="entry name" value="P-loop_NTPase"/>
</dbReference>
<dbReference type="PROSITE" id="PS51720">
    <property type="entry name" value="G_AIG1"/>
    <property type="match status" value="1"/>
</dbReference>
<dbReference type="PANTHER" id="PTHR10903">
    <property type="entry name" value="GTPASE, IMAP FAMILY MEMBER-RELATED"/>
    <property type="match status" value="1"/>
</dbReference>
<dbReference type="Pfam" id="PF04548">
    <property type="entry name" value="AIG1"/>
    <property type="match status" value="1"/>
</dbReference>
<evidence type="ECO:0000256" key="2">
    <source>
        <dbReference type="ARBA" id="ARBA00022741"/>
    </source>
</evidence>
<accession>A0A8C9WPJ0</accession>
<dbReference type="InterPro" id="IPR045058">
    <property type="entry name" value="GIMA/IAN/Toc"/>
</dbReference>
<organism evidence="7 8">
    <name type="scientific">Scleropages formosus</name>
    <name type="common">Asian bonytongue</name>
    <name type="synonym">Osteoglossum formosum</name>
    <dbReference type="NCBI Taxonomy" id="113540"/>
    <lineage>
        <taxon>Eukaryota</taxon>
        <taxon>Metazoa</taxon>
        <taxon>Chordata</taxon>
        <taxon>Craniata</taxon>
        <taxon>Vertebrata</taxon>
        <taxon>Euteleostomi</taxon>
        <taxon>Actinopterygii</taxon>
        <taxon>Neopterygii</taxon>
        <taxon>Teleostei</taxon>
        <taxon>Osteoglossocephala</taxon>
        <taxon>Osteoglossomorpha</taxon>
        <taxon>Osteoglossiformes</taxon>
        <taxon>Osteoglossidae</taxon>
        <taxon>Scleropages</taxon>
    </lineage>
</organism>
<evidence type="ECO:0000313" key="8">
    <source>
        <dbReference type="Proteomes" id="UP000694397"/>
    </source>
</evidence>
<keyword evidence="8" id="KW-1185">Reference proteome</keyword>
<dbReference type="Ensembl" id="ENSSFOT00015077649.1">
    <property type="protein sequence ID" value="ENSSFOP00015078115.1"/>
    <property type="gene ID" value="ENSSFOG00015026520.1"/>
</dbReference>
<dbReference type="FunFam" id="3.40.50.300:FF:000366">
    <property type="entry name" value="GTPase, IMAP family member 2"/>
    <property type="match status" value="1"/>
</dbReference>